<keyword evidence="4" id="KW-1185">Reference proteome</keyword>
<keyword evidence="2" id="KW-0812">Transmembrane</keyword>
<dbReference type="RefSeq" id="WP_145368032.1">
    <property type="nucleotide sequence ID" value="NZ_CP036275.1"/>
</dbReference>
<dbReference type="AlphaFoldDB" id="A0A517Z494"/>
<evidence type="ECO:0000313" key="3">
    <source>
        <dbReference type="EMBL" id="QDU37247.1"/>
    </source>
</evidence>
<feature type="compositionally biased region" description="Basic and acidic residues" evidence="1">
    <location>
        <begin position="119"/>
        <end position="141"/>
    </location>
</feature>
<dbReference type="OrthoDB" id="278358at2"/>
<proteinExistence type="predicted"/>
<reference evidence="3 4" key="1">
    <citation type="submission" date="2019-02" db="EMBL/GenBank/DDBJ databases">
        <title>Deep-cultivation of Planctomycetes and their phenomic and genomic characterization uncovers novel biology.</title>
        <authorList>
            <person name="Wiegand S."/>
            <person name="Jogler M."/>
            <person name="Boedeker C."/>
            <person name="Pinto D."/>
            <person name="Vollmers J."/>
            <person name="Rivas-Marin E."/>
            <person name="Kohn T."/>
            <person name="Peeters S.H."/>
            <person name="Heuer A."/>
            <person name="Rast P."/>
            <person name="Oberbeckmann S."/>
            <person name="Bunk B."/>
            <person name="Jeske O."/>
            <person name="Meyerdierks A."/>
            <person name="Storesund J.E."/>
            <person name="Kallscheuer N."/>
            <person name="Luecker S."/>
            <person name="Lage O.M."/>
            <person name="Pohl T."/>
            <person name="Merkel B.J."/>
            <person name="Hornburger P."/>
            <person name="Mueller R.-W."/>
            <person name="Bruemmer F."/>
            <person name="Labrenz M."/>
            <person name="Spormann A.M."/>
            <person name="Op den Camp H."/>
            <person name="Overmann J."/>
            <person name="Amann R."/>
            <person name="Jetten M.S.M."/>
            <person name="Mascher T."/>
            <person name="Medema M.H."/>
            <person name="Devos D.P."/>
            <person name="Kaster A.-K."/>
            <person name="Ovreas L."/>
            <person name="Rohde M."/>
            <person name="Galperin M.Y."/>
            <person name="Jogler C."/>
        </authorList>
    </citation>
    <scope>NUCLEOTIDE SEQUENCE [LARGE SCALE GENOMIC DNA]</scope>
    <source>
        <strain evidence="3 4">Mal4</strain>
    </source>
</reference>
<evidence type="ECO:0000313" key="4">
    <source>
        <dbReference type="Proteomes" id="UP000320496"/>
    </source>
</evidence>
<name>A0A517Z494_9PLAN</name>
<feature type="region of interest" description="Disordered" evidence="1">
    <location>
        <begin position="37"/>
        <end position="141"/>
    </location>
</feature>
<keyword evidence="2" id="KW-0472">Membrane</keyword>
<dbReference type="EMBL" id="CP036275">
    <property type="protein sequence ID" value="QDU37247.1"/>
    <property type="molecule type" value="Genomic_DNA"/>
</dbReference>
<keyword evidence="2" id="KW-1133">Transmembrane helix</keyword>
<organism evidence="3 4">
    <name type="scientific">Maioricimonas rarisocia</name>
    <dbReference type="NCBI Taxonomy" id="2528026"/>
    <lineage>
        <taxon>Bacteria</taxon>
        <taxon>Pseudomonadati</taxon>
        <taxon>Planctomycetota</taxon>
        <taxon>Planctomycetia</taxon>
        <taxon>Planctomycetales</taxon>
        <taxon>Planctomycetaceae</taxon>
        <taxon>Maioricimonas</taxon>
    </lineage>
</organism>
<dbReference type="KEGG" id="mri:Mal4_15570"/>
<protein>
    <submittedName>
        <fullName evidence="3">Uncharacterized protein</fullName>
    </submittedName>
</protein>
<feature type="compositionally biased region" description="Basic and acidic residues" evidence="1">
    <location>
        <begin position="53"/>
        <end position="82"/>
    </location>
</feature>
<evidence type="ECO:0000256" key="1">
    <source>
        <dbReference type="SAM" id="MobiDB-lite"/>
    </source>
</evidence>
<evidence type="ECO:0000256" key="2">
    <source>
        <dbReference type="SAM" id="Phobius"/>
    </source>
</evidence>
<sequence length="219" mass="24880">MNLWPPVLAADIGGLIAIAFLAISFIGWLVNLINGQNHPPPPQRRGQRAAPPRPRDERIRNEIEVFLKQAAGERGERGDRGRAAANDIEMVEPPRERRRPPARPAPRRRPPAQQPAESSSRERQDRPKPKRKELRERHLESRVSLAHPEVIPVEVPHVSDDEAARDARSAEWSRQFDLVPEQQNAALRAIMESLRDPGAIQRAMVVNEILLPPLSRRHR</sequence>
<accession>A0A517Z494</accession>
<dbReference type="Proteomes" id="UP000320496">
    <property type="component" value="Chromosome"/>
</dbReference>
<feature type="transmembrane region" description="Helical" evidence="2">
    <location>
        <begin position="12"/>
        <end position="34"/>
    </location>
</feature>
<gene>
    <name evidence="3" type="ORF">Mal4_15570</name>
</gene>
<feature type="compositionally biased region" description="Basic residues" evidence="1">
    <location>
        <begin position="96"/>
        <end position="110"/>
    </location>
</feature>